<keyword evidence="2" id="KW-1185">Reference proteome</keyword>
<accession>A0A2T3YX56</accession>
<proteinExistence type="predicted"/>
<dbReference type="AlphaFoldDB" id="A0A2T3YX56"/>
<evidence type="ECO:0000313" key="1">
    <source>
        <dbReference type="EMBL" id="PTB37104.1"/>
    </source>
</evidence>
<evidence type="ECO:0000313" key="2">
    <source>
        <dbReference type="Proteomes" id="UP000240493"/>
    </source>
</evidence>
<name>A0A2T3YX56_TRIA4</name>
<gene>
    <name evidence="1" type="ORF">M441DRAFT_50394</name>
</gene>
<sequence length="198" mass="22060">MSVETSNLPGYPKPRAVVRLAYRALGTSVVKLALYTECPVSEDINGPTYKQHFMRPFKHASPDSFTVGWRRYHSATNDKARLAPFTNKGAVTFVNFVVGKASFAGDRDAVMVLCLTQASYMDLAAYNSGLQMLQQPKREDERICVRRDLCNPPPSKGITCSITLEVYNNSKHTLVFPQNDCAEIIRATGYACREYPAP</sequence>
<dbReference type="EMBL" id="KZ679268">
    <property type="protein sequence ID" value="PTB37104.1"/>
    <property type="molecule type" value="Genomic_DNA"/>
</dbReference>
<dbReference type="Proteomes" id="UP000240493">
    <property type="component" value="Unassembled WGS sequence"/>
</dbReference>
<protein>
    <submittedName>
        <fullName evidence="1">Uncharacterized protein</fullName>
    </submittedName>
</protein>
<reference evidence="1 2" key="1">
    <citation type="submission" date="2016-07" db="EMBL/GenBank/DDBJ databases">
        <title>Multiple horizontal gene transfer events from other fungi enriched the ability of initially mycotrophic Trichoderma (Ascomycota) to feed on dead plant biomass.</title>
        <authorList>
            <consortium name="DOE Joint Genome Institute"/>
            <person name="Aerts A."/>
            <person name="Atanasova L."/>
            <person name="Chenthamara K."/>
            <person name="Zhang J."/>
            <person name="Grujic M."/>
            <person name="Henrissat B."/>
            <person name="Kuo A."/>
            <person name="Salamov A."/>
            <person name="Lipzen A."/>
            <person name="Labutti K."/>
            <person name="Barry K."/>
            <person name="Miao Y."/>
            <person name="Rahimi M.J."/>
            <person name="Shen Q."/>
            <person name="Grigoriev I.V."/>
            <person name="Kubicek C.P."/>
            <person name="Druzhinina I.S."/>
        </authorList>
    </citation>
    <scope>NUCLEOTIDE SEQUENCE [LARGE SCALE GENOMIC DNA]</scope>
    <source>
        <strain evidence="1 2">CBS 433.97</strain>
    </source>
</reference>
<organism evidence="1 2">
    <name type="scientific">Trichoderma asperellum (strain ATCC 204424 / CBS 433.97 / NBRC 101777)</name>
    <dbReference type="NCBI Taxonomy" id="1042311"/>
    <lineage>
        <taxon>Eukaryota</taxon>
        <taxon>Fungi</taxon>
        <taxon>Dikarya</taxon>
        <taxon>Ascomycota</taxon>
        <taxon>Pezizomycotina</taxon>
        <taxon>Sordariomycetes</taxon>
        <taxon>Hypocreomycetidae</taxon>
        <taxon>Hypocreales</taxon>
        <taxon>Hypocreaceae</taxon>
        <taxon>Trichoderma</taxon>
    </lineage>
</organism>